<feature type="domain" description="Activator of Hsp90 ATPase homologue 1/2-like C-terminal" evidence="2">
    <location>
        <begin position="12"/>
        <end position="135"/>
    </location>
</feature>
<organism evidence="3 4">
    <name type="scientific">Aquimarina atlantica</name>
    <dbReference type="NCBI Taxonomy" id="1317122"/>
    <lineage>
        <taxon>Bacteria</taxon>
        <taxon>Pseudomonadati</taxon>
        <taxon>Bacteroidota</taxon>
        <taxon>Flavobacteriia</taxon>
        <taxon>Flavobacteriales</taxon>
        <taxon>Flavobacteriaceae</taxon>
        <taxon>Aquimarina</taxon>
    </lineage>
</organism>
<keyword evidence="4" id="KW-1185">Reference proteome</keyword>
<dbReference type="Gene3D" id="3.30.530.20">
    <property type="match status" value="1"/>
</dbReference>
<gene>
    <name evidence="3" type="ORF">ATO12_01925</name>
</gene>
<evidence type="ECO:0000259" key="2">
    <source>
        <dbReference type="Pfam" id="PF08327"/>
    </source>
</evidence>
<protein>
    <recommendedName>
        <fullName evidence="2">Activator of Hsp90 ATPase homologue 1/2-like C-terminal domain-containing protein</fullName>
    </recommendedName>
</protein>
<dbReference type="Proteomes" id="UP000023541">
    <property type="component" value="Unassembled WGS sequence"/>
</dbReference>
<accession>A0A023BZU6</accession>
<reference evidence="3 4" key="1">
    <citation type="submission" date="2014-04" db="EMBL/GenBank/DDBJ databases">
        <title>Aquimarina sp. 22II-S11-z7 Genome Sequencing.</title>
        <authorList>
            <person name="Lai Q."/>
        </authorList>
    </citation>
    <scope>NUCLEOTIDE SEQUENCE [LARGE SCALE GENOMIC DNA]</scope>
    <source>
        <strain evidence="3 4">22II-S11-z7</strain>
    </source>
</reference>
<evidence type="ECO:0000313" key="3">
    <source>
        <dbReference type="EMBL" id="EZH75566.1"/>
    </source>
</evidence>
<evidence type="ECO:0000256" key="1">
    <source>
        <dbReference type="ARBA" id="ARBA00006817"/>
    </source>
</evidence>
<dbReference type="InterPro" id="IPR023393">
    <property type="entry name" value="START-like_dom_sf"/>
</dbReference>
<dbReference type="STRING" id="1317122.ATO12_01925"/>
<proteinExistence type="inferred from homology"/>
<dbReference type="RefSeq" id="WP_034238145.1">
    <property type="nucleotide sequence ID" value="NZ_AQRA01000001.1"/>
</dbReference>
<comment type="similarity">
    <text evidence="1">Belongs to the AHA1 family.</text>
</comment>
<comment type="caution">
    <text evidence="3">The sequence shown here is derived from an EMBL/GenBank/DDBJ whole genome shotgun (WGS) entry which is preliminary data.</text>
</comment>
<dbReference type="Pfam" id="PF08327">
    <property type="entry name" value="AHSA1"/>
    <property type="match status" value="1"/>
</dbReference>
<dbReference type="EMBL" id="AQRA01000001">
    <property type="protein sequence ID" value="EZH75566.1"/>
    <property type="molecule type" value="Genomic_DNA"/>
</dbReference>
<dbReference type="AlphaFoldDB" id="A0A023BZU6"/>
<sequence>MKDVIIKERILNHPIDKVWNAITNAKEISTWFIEADFKAEKGYQYTFNASGGECSPIKGEVKRANPYTLVYSWIVTENPLETTVKWVLEEVEEGTKLYLEHSGISGYKGETAVEMFNSFNGGWDNCISGLTDYLKQMIHAG</sequence>
<evidence type="ECO:0000313" key="4">
    <source>
        <dbReference type="Proteomes" id="UP000023541"/>
    </source>
</evidence>
<dbReference type="OrthoDB" id="2355173at2"/>
<dbReference type="InterPro" id="IPR013538">
    <property type="entry name" value="ASHA1/2-like_C"/>
</dbReference>
<name>A0A023BZU6_9FLAO</name>
<dbReference type="eggNOG" id="COG3832">
    <property type="taxonomic scope" value="Bacteria"/>
</dbReference>
<dbReference type="SUPFAM" id="SSF55961">
    <property type="entry name" value="Bet v1-like"/>
    <property type="match status" value="1"/>
</dbReference>
<dbReference type="CDD" id="cd07814">
    <property type="entry name" value="SRPBCC_CalC_Aha1-like"/>
    <property type="match status" value="1"/>
</dbReference>